<sequence>MIVILGMLILYAGFHIKIHLPEETGLEISRFLNRGAEDIYLTGFAYSREGAGPSPSRWAAEAAMELMPLGSYVEGKTGTDTVIEDRETYEMILAQQANDENAVDEEGNLIGEEETAPAVQASSEATDFSLEKLKNFDYLIGNFYTVDSSTAVDPEQLNAETLLAKDMKIDTESEGPKVLIYHTHSQETFVDSKQGDESTSIVGVGDYLTELLNDTYQISTLHHKGVYDLIDGQLDRSRAYELAEPEIQKILEENPSIEVVIDLHRDGVGEDTHLVTEVNGKPTAQIMFFNGMSRTKANGSIDYLKNPYIEDNLAFSLQMQLAAAEKYPGFTRRIYLKSYRYNMHLKPKTLLVEAGAQTN</sequence>
<reference evidence="1" key="1">
    <citation type="journal article" date="2021" name="PeerJ">
        <title>Extensive microbial diversity within the chicken gut microbiome revealed by metagenomics and culture.</title>
        <authorList>
            <person name="Gilroy R."/>
            <person name="Ravi A."/>
            <person name="Getino M."/>
            <person name="Pursley I."/>
            <person name="Horton D.L."/>
            <person name="Alikhan N.F."/>
            <person name="Baker D."/>
            <person name="Gharbi K."/>
            <person name="Hall N."/>
            <person name="Watson M."/>
            <person name="Adriaenssens E.M."/>
            <person name="Foster-Nyarko E."/>
            <person name="Jarju S."/>
            <person name="Secka A."/>
            <person name="Antonio M."/>
            <person name="Oren A."/>
            <person name="Chaudhuri R.R."/>
            <person name="La Ragione R."/>
            <person name="Hildebrand F."/>
            <person name="Pallen M.J."/>
        </authorList>
    </citation>
    <scope>NUCLEOTIDE SEQUENCE</scope>
    <source>
        <strain evidence="1">ChiSxjej1B13-11762</strain>
    </source>
</reference>
<feature type="non-terminal residue" evidence="1">
    <location>
        <position position="359"/>
    </location>
</feature>
<gene>
    <name evidence="1" type="ORF">H9873_04020</name>
</gene>
<protein>
    <submittedName>
        <fullName evidence="1">Stage II sporulation protein P</fullName>
    </submittedName>
</protein>
<dbReference type="AlphaFoldDB" id="A0A9D1R9I6"/>
<evidence type="ECO:0000313" key="1">
    <source>
        <dbReference type="EMBL" id="HIW83470.1"/>
    </source>
</evidence>
<dbReference type="Pfam" id="PF07454">
    <property type="entry name" value="SpoIIP"/>
    <property type="match status" value="1"/>
</dbReference>
<dbReference type="Proteomes" id="UP000824263">
    <property type="component" value="Unassembled WGS sequence"/>
</dbReference>
<evidence type="ECO:0000313" key="2">
    <source>
        <dbReference type="Proteomes" id="UP000824263"/>
    </source>
</evidence>
<organism evidence="1 2">
    <name type="scientific">Candidatus Dorea gallistercoris</name>
    <dbReference type="NCBI Taxonomy" id="2838542"/>
    <lineage>
        <taxon>Bacteria</taxon>
        <taxon>Bacillati</taxon>
        <taxon>Bacillota</taxon>
        <taxon>Clostridia</taxon>
        <taxon>Lachnospirales</taxon>
        <taxon>Lachnospiraceae</taxon>
        <taxon>Dorea</taxon>
    </lineage>
</organism>
<name>A0A9D1R9I6_9FIRM</name>
<proteinExistence type="predicted"/>
<dbReference type="InterPro" id="IPR010897">
    <property type="entry name" value="Spore_II_P"/>
</dbReference>
<comment type="caution">
    <text evidence="1">The sequence shown here is derived from an EMBL/GenBank/DDBJ whole genome shotgun (WGS) entry which is preliminary data.</text>
</comment>
<reference evidence="1" key="2">
    <citation type="submission" date="2021-04" db="EMBL/GenBank/DDBJ databases">
        <authorList>
            <person name="Gilroy R."/>
        </authorList>
    </citation>
    <scope>NUCLEOTIDE SEQUENCE</scope>
    <source>
        <strain evidence="1">ChiSxjej1B13-11762</strain>
    </source>
</reference>
<accession>A0A9D1R9I6</accession>
<dbReference type="EMBL" id="DXGF01000073">
    <property type="protein sequence ID" value="HIW83470.1"/>
    <property type="molecule type" value="Genomic_DNA"/>
</dbReference>